<name>A0A7W7KAD4_9SPHN</name>
<evidence type="ECO:0000256" key="4">
    <source>
        <dbReference type="PROSITE-ProRule" id="PRU00335"/>
    </source>
</evidence>
<proteinExistence type="predicted"/>
<dbReference type="PRINTS" id="PR00455">
    <property type="entry name" value="HTHTETR"/>
</dbReference>
<evidence type="ECO:0000313" key="7">
    <source>
        <dbReference type="EMBL" id="MBB4858639.1"/>
    </source>
</evidence>
<feature type="compositionally biased region" description="Basic and acidic residues" evidence="5">
    <location>
        <begin position="1"/>
        <end position="10"/>
    </location>
</feature>
<dbReference type="Pfam" id="PF16859">
    <property type="entry name" value="TetR_C_11"/>
    <property type="match status" value="1"/>
</dbReference>
<evidence type="ECO:0000256" key="2">
    <source>
        <dbReference type="ARBA" id="ARBA00023125"/>
    </source>
</evidence>
<evidence type="ECO:0000259" key="6">
    <source>
        <dbReference type="PROSITE" id="PS50977"/>
    </source>
</evidence>
<dbReference type="EMBL" id="JACHLR010000007">
    <property type="protein sequence ID" value="MBB4858639.1"/>
    <property type="molecule type" value="Genomic_DNA"/>
</dbReference>
<dbReference type="Proteomes" id="UP000555448">
    <property type="component" value="Unassembled WGS sequence"/>
</dbReference>
<accession>A0A7W7KAD4</accession>
<dbReference type="GO" id="GO:0000976">
    <property type="term" value="F:transcription cis-regulatory region binding"/>
    <property type="evidence" value="ECO:0007669"/>
    <property type="project" value="TreeGrafter"/>
</dbReference>
<keyword evidence="8" id="KW-1185">Reference proteome</keyword>
<dbReference type="InterPro" id="IPR009057">
    <property type="entry name" value="Homeodomain-like_sf"/>
</dbReference>
<keyword evidence="1" id="KW-0805">Transcription regulation</keyword>
<comment type="caution">
    <text evidence="7">The sequence shown here is derived from an EMBL/GenBank/DDBJ whole genome shotgun (WGS) entry which is preliminary data.</text>
</comment>
<dbReference type="Pfam" id="PF00440">
    <property type="entry name" value="TetR_N"/>
    <property type="match status" value="1"/>
</dbReference>
<evidence type="ECO:0000313" key="8">
    <source>
        <dbReference type="Proteomes" id="UP000555448"/>
    </source>
</evidence>
<dbReference type="PANTHER" id="PTHR30055">
    <property type="entry name" value="HTH-TYPE TRANSCRIPTIONAL REGULATOR RUTR"/>
    <property type="match status" value="1"/>
</dbReference>
<dbReference type="InterPro" id="IPR050109">
    <property type="entry name" value="HTH-type_TetR-like_transc_reg"/>
</dbReference>
<sequence length="213" mass="24163">MKSSDADAPRARGGGRRRSETVRQSILTAALHLLQTEALQSITIEAIAREAGVSKATIYRWWSSKALVVIDAFIENHIGHTPMRHDIHPAEALVRHWRAMAEQYAGWPGQVVGQILAEGQSDPNILREFRQRFHYGRRAVVREVVEQLIRLCPVPGHLQAEELMDMLYAPIYMRLLWGHAPIDDTFIRDYPLAMFKLLGVHFDDDLRVVAPAA</sequence>
<feature type="region of interest" description="Disordered" evidence="5">
    <location>
        <begin position="1"/>
        <end position="21"/>
    </location>
</feature>
<dbReference type="PROSITE" id="PS50977">
    <property type="entry name" value="HTH_TETR_2"/>
    <property type="match status" value="1"/>
</dbReference>
<dbReference type="Gene3D" id="1.10.357.10">
    <property type="entry name" value="Tetracycline Repressor, domain 2"/>
    <property type="match status" value="1"/>
</dbReference>
<feature type="DNA-binding region" description="H-T-H motif" evidence="4">
    <location>
        <begin position="43"/>
        <end position="62"/>
    </location>
</feature>
<dbReference type="Gene3D" id="1.10.10.60">
    <property type="entry name" value="Homeodomain-like"/>
    <property type="match status" value="1"/>
</dbReference>
<feature type="domain" description="HTH tetR-type" evidence="6">
    <location>
        <begin position="20"/>
        <end position="80"/>
    </location>
</feature>
<gene>
    <name evidence="7" type="ORF">HNO88_001965</name>
</gene>
<evidence type="ECO:0000256" key="5">
    <source>
        <dbReference type="SAM" id="MobiDB-lite"/>
    </source>
</evidence>
<dbReference type="SUPFAM" id="SSF46689">
    <property type="entry name" value="Homeodomain-like"/>
    <property type="match status" value="1"/>
</dbReference>
<protein>
    <submittedName>
        <fullName evidence="7">AcrR family transcriptional regulator</fullName>
    </submittedName>
</protein>
<dbReference type="InterPro" id="IPR011075">
    <property type="entry name" value="TetR_C"/>
</dbReference>
<dbReference type="AlphaFoldDB" id="A0A7W7KAD4"/>
<dbReference type="InterPro" id="IPR001647">
    <property type="entry name" value="HTH_TetR"/>
</dbReference>
<dbReference type="InterPro" id="IPR036271">
    <property type="entry name" value="Tet_transcr_reg_TetR-rel_C_sf"/>
</dbReference>
<dbReference type="RefSeq" id="WP_184244490.1">
    <property type="nucleotide sequence ID" value="NZ_JACHLR010000007.1"/>
</dbReference>
<reference evidence="7 8" key="1">
    <citation type="submission" date="2020-08" db="EMBL/GenBank/DDBJ databases">
        <title>Functional genomics of gut bacteria from endangered species of beetles.</title>
        <authorList>
            <person name="Carlos-Shanley C."/>
        </authorList>
    </citation>
    <scope>NUCLEOTIDE SEQUENCE [LARGE SCALE GENOMIC DNA]</scope>
    <source>
        <strain evidence="7 8">S00245</strain>
    </source>
</reference>
<evidence type="ECO:0000256" key="3">
    <source>
        <dbReference type="ARBA" id="ARBA00023163"/>
    </source>
</evidence>
<dbReference type="GO" id="GO:0003700">
    <property type="term" value="F:DNA-binding transcription factor activity"/>
    <property type="evidence" value="ECO:0007669"/>
    <property type="project" value="TreeGrafter"/>
</dbReference>
<organism evidence="7 8">
    <name type="scientific">Novosphingobium chloroacetimidivorans</name>
    <dbReference type="NCBI Taxonomy" id="1428314"/>
    <lineage>
        <taxon>Bacteria</taxon>
        <taxon>Pseudomonadati</taxon>
        <taxon>Pseudomonadota</taxon>
        <taxon>Alphaproteobacteria</taxon>
        <taxon>Sphingomonadales</taxon>
        <taxon>Sphingomonadaceae</taxon>
        <taxon>Novosphingobium</taxon>
    </lineage>
</organism>
<keyword evidence="2 4" id="KW-0238">DNA-binding</keyword>
<dbReference type="SUPFAM" id="SSF48498">
    <property type="entry name" value="Tetracyclin repressor-like, C-terminal domain"/>
    <property type="match status" value="1"/>
</dbReference>
<evidence type="ECO:0000256" key="1">
    <source>
        <dbReference type="ARBA" id="ARBA00023015"/>
    </source>
</evidence>
<keyword evidence="3" id="KW-0804">Transcription</keyword>
<dbReference type="PANTHER" id="PTHR30055:SF148">
    <property type="entry name" value="TETR-FAMILY TRANSCRIPTIONAL REGULATOR"/>
    <property type="match status" value="1"/>
</dbReference>